<keyword evidence="11" id="KW-0121">Carboxypeptidase</keyword>
<dbReference type="Pfam" id="PF03575">
    <property type="entry name" value="Peptidase_S51"/>
    <property type="match status" value="1"/>
</dbReference>
<feature type="active site" description="Charge relay system" evidence="9">
    <location>
        <position position="151"/>
    </location>
</feature>
<dbReference type="GO" id="GO:0008241">
    <property type="term" value="F:peptidyl-dipeptidase activity"/>
    <property type="evidence" value="ECO:0007669"/>
    <property type="project" value="UniProtKB-EC"/>
</dbReference>
<comment type="function">
    <text evidence="2">Exopeptidase that catalyzes the hydrolytic cleavage of multi-L-arginyl-poly-L-aspartic acid (cyanophycin; a water-insoluble reserve polymer) into aspartate-arginine dipeptides.</text>
</comment>
<dbReference type="InterPro" id="IPR011811">
    <property type="entry name" value="Peptidase_S51_cyanophycinase"/>
</dbReference>
<dbReference type="GO" id="GO:0004180">
    <property type="term" value="F:carboxypeptidase activity"/>
    <property type="evidence" value="ECO:0007669"/>
    <property type="project" value="UniProtKB-KW"/>
</dbReference>
<protein>
    <recommendedName>
        <fullName evidence="5">Cyanophycinase</fullName>
        <ecNumber evidence="4">3.4.15.6</ecNumber>
    </recommendedName>
</protein>
<feature type="active site" description="Charge relay system" evidence="9">
    <location>
        <position position="193"/>
    </location>
</feature>
<keyword evidence="7 11" id="KW-0378">Hydrolase</keyword>
<dbReference type="InterPro" id="IPR029062">
    <property type="entry name" value="Class_I_gatase-like"/>
</dbReference>
<dbReference type="AlphaFoldDB" id="A0A841H6B9"/>
<dbReference type="EMBL" id="JACHIA010000027">
    <property type="protein sequence ID" value="MBB6073637.1"/>
    <property type="molecule type" value="Genomic_DNA"/>
</dbReference>
<evidence type="ECO:0000313" key="12">
    <source>
        <dbReference type="Proteomes" id="UP000582837"/>
    </source>
</evidence>
<dbReference type="GO" id="GO:0008236">
    <property type="term" value="F:serine-type peptidase activity"/>
    <property type="evidence" value="ECO:0007669"/>
    <property type="project" value="UniProtKB-KW"/>
</dbReference>
<evidence type="ECO:0000313" key="11">
    <source>
        <dbReference type="EMBL" id="MBB6073637.1"/>
    </source>
</evidence>
<dbReference type="Gene3D" id="3.40.50.880">
    <property type="match status" value="1"/>
</dbReference>
<organism evidence="11 12">
    <name type="scientific">Longimicrobium terrae</name>
    <dbReference type="NCBI Taxonomy" id="1639882"/>
    <lineage>
        <taxon>Bacteria</taxon>
        <taxon>Pseudomonadati</taxon>
        <taxon>Gemmatimonadota</taxon>
        <taxon>Longimicrobiia</taxon>
        <taxon>Longimicrobiales</taxon>
        <taxon>Longimicrobiaceae</taxon>
        <taxon>Longimicrobium</taxon>
    </lineage>
</organism>
<evidence type="ECO:0000256" key="4">
    <source>
        <dbReference type="ARBA" id="ARBA00013115"/>
    </source>
</evidence>
<reference evidence="11 12" key="1">
    <citation type="submission" date="2020-08" db="EMBL/GenBank/DDBJ databases">
        <title>Genomic Encyclopedia of Type Strains, Phase IV (KMG-IV): sequencing the most valuable type-strain genomes for metagenomic binning, comparative biology and taxonomic classification.</title>
        <authorList>
            <person name="Goeker M."/>
        </authorList>
    </citation>
    <scope>NUCLEOTIDE SEQUENCE [LARGE SCALE GENOMIC DNA]</scope>
    <source>
        <strain evidence="11 12">DSM 29007</strain>
    </source>
</reference>
<keyword evidence="12" id="KW-1185">Reference proteome</keyword>
<dbReference type="GO" id="GO:0006508">
    <property type="term" value="P:proteolysis"/>
    <property type="evidence" value="ECO:0007669"/>
    <property type="project" value="UniProtKB-KW"/>
</dbReference>
<accession>A0A841H6B9</accession>
<proteinExistence type="inferred from homology"/>
<feature type="compositionally biased region" description="Basic and acidic residues" evidence="10">
    <location>
        <begin position="1"/>
        <end position="20"/>
    </location>
</feature>
<evidence type="ECO:0000256" key="2">
    <source>
        <dbReference type="ARBA" id="ARBA00002039"/>
    </source>
</evidence>
<dbReference type="NCBIfam" id="TIGR02069">
    <property type="entry name" value="cyanophycinase"/>
    <property type="match status" value="1"/>
</dbReference>
<keyword evidence="6" id="KW-0645">Protease</keyword>
<dbReference type="InterPro" id="IPR005320">
    <property type="entry name" value="Peptidase_S51"/>
</dbReference>
<feature type="active site" description="Charge relay system" evidence="9">
    <location>
        <position position="220"/>
    </location>
</feature>
<evidence type="ECO:0000256" key="5">
    <source>
        <dbReference type="ARBA" id="ARBA00015719"/>
    </source>
</evidence>
<dbReference type="PANTHER" id="PTHR36175:SF1">
    <property type="entry name" value="CYANOPHYCINASE"/>
    <property type="match status" value="1"/>
</dbReference>
<dbReference type="RefSeq" id="WP_170035227.1">
    <property type="nucleotide sequence ID" value="NZ_JABDTL010000001.1"/>
</dbReference>
<evidence type="ECO:0000256" key="9">
    <source>
        <dbReference type="PIRSR" id="PIRSR032067-1"/>
    </source>
</evidence>
<comment type="caution">
    <text evidence="11">The sequence shown here is derived from an EMBL/GenBank/DDBJ whole genome shotgun (WGS) entry which is preliminary data.</text>
</comment>
<dbReference type="CDD" id="cd03145">
    <property type="entry name" value="GAT1_cyanophycinase"/>
    <property type="match status" value="1"/>
</dbReference>
<evidence type="ECO:0000256" key="7">
    <source>
        <dbReference type="ARBA" id="ARBA00022801"/>
    </source>
</evidence>
<evidence type="ECO:0000256" key="8">
    <source>
        <dbReference type="ARBA" id="ARBA00022825"/>
    </source>
</evidence>
<dbReference type="EC" id="3.4.15.6" evidence="4"/>
<feature type="region of interest" description="Disordered" evidence="10">
    <location>
        <begin position="1"/>
        <end position="22"/>
    </location>
</feature>
<evidence type="ECO:0000256" key="10">
    <source>
        <dbReference type="SAM" id="MobiDB-lite"/>
    </source>
</evidence>
<evidence type="ECO:0000256" key="1">
    <source>
        <dbReference type="ARBA" id="ARBA00001092"/>
    </source>
</evidence>
<dbReference type="PANTHER" id="PTHR36175">
    <property type="entry name" value="CYANOPHYCINASE"/>
    <property type="match status" value="1"/>
</dbReference>
<comment type="similarity">
    <text evidence="3">Belongs to the peptidase S51 family.</text>
</comment>
<dbReference type="SUPFAM" id="SSF52317">
    <property type="entry name" value="Class I glutamine amidotransferase-like"/>
    <property type="match status" value="1"/>
</dbReference>
<evidence type="ECO:0000256" key="6">
    <source>
        <dbReference type="ARBA" id="ARBA00022670"/>
    </source>
</evidence>
<keyword evidence="8" id="KW-0720">Serine protease</keyword>
<sequence length="298" mass="31870">MADQTERGIEGEHDTERDQVPPRVGRLLVIGGAEDPVEGEWTILPHFVEMCGGRDARIVVCSSPSGKPEEVADTYETIFNKIGVAEVYEAPIRDRHEAEDEALIKATQRATGIFFTGGDQLRLTALISGTSFCETIRERLFGDGLVVGGTSAGAAAMSGVMIIGGRQDGTVRREDVSLAPGLGYWRDTVVDTHFNQRGRVSRLMAIFAHNPNVIGIGIDENTAVDLTPGDRFTVIGAGAVMVFNGRVSHTSAPDAADDETLAITDAVIHTLPAGYGFDLRSKRPLLPGGETIPQIESA</sequence>
<evidence type="ECO:0000256" key="3">
    <source>
        <dbReference type="ARBA" id="ARBA00006534"/>
    </source>
</evidence>
<dbReference type="PIRSF" id="PIRSF032067">
    <property type="entry name" value="Cyanophycinase"/>
    <property type="match status" value="1"/>
</dbReference>
<gene>
    <name evidence="11" type="ORF">HNQ61_005308</name>
</gene>
<dbReference type="Proteomes" id="UP000582837">
    <property type="component" value="Unassembled WGS sequence"/>
</dbReference>
<name>A0A841H6B9_9BACT</name>
<comment type="catalytic activity">
    <reaction evidence="1">
        <text>[L-4-(L-arginin-2-N-yl)aspartate](n) + H2O = [L-4-(L-arginin-2-N-yl)aspartate](n-1) + L-4-(L-arginin-2-N-yl)aspartate</text>
        <dbReference type="Rhea" id="RHEA:12845"/>
        <dbReference type="Rhea" id="RHEA-COMP:13728"/>
        <dbReference type="Rhea" id="RHEA-COMP:13734"/>
        <dbReference type="ChEBI" id="CHEBI:15377"/>
        <dbReference type="ChEBI" id="CHEBI:137986"/>
        <dbReference type="ChEBI" id="CHEBI:137991"/>
        <dbReference type="EC" id="3.4.15.6"/>
    </reaction>
</comment>